<keyword evidence="15" id="KW-1185">Reference proteome</keyword>
<evidence type="ECO:0000259" key="13">
    <source>
        <dbReference type="SMART" id="SM00965"/>
    </source>
</evidence>
<evidence type="ECO:0000313" key="15">
    <source>
        <dbReference type="Proteomes" id="UP000190044"/>
    </source>
</evidence>
<evidence type="ECO:0000256" key="8">
    <source>
        <dbReference type="ARBA" id="ARBA00023136"/>
    </source>
</evidence>
<dbReference type="Pfam" id="PF07715">
    <property type="entry name" value="Plug"/>
    <property type="match status" value="1"/>
</dbReference>
<dbReference type="GO" id="GO:0006826">
    <property type="term" value="P:iron ion transport"/>
    <property type="evidence" value="ECO:0007669"/>
    <property type="project" value="UniProtKB-KW"/>
</dbReference>
<dbReference type="InterPro" id="IPR039426">
    <property type="entry name" value="TonB-dep_rcpt-like"/>
</dbReference>
<dbReference type="InterPro" id="IPR000531">
    <property type="entry name" value="Beta-barrel_TonB"/>
</dbReference>
<keyword evidence="14" id="KW-0675">Receptor</keyword>
<keyword evidence="3 10" id="KW-1134">Transmembrane beta strand</keyword>
<evidence type="ECO:0000256" key="2">
    <source>
        <dbReference type="ARBA" id="ARBA00022448"/>
    </source>
</evidence>
<evidence type="ECO:0000256" key="6">
    <source>
        <dbReference type="ARBA" id="ARBA00023004"/>
    </source>
</evidence>
<dbReference type="Proteomes" id="UP000190044">
    <property type="component" value="Unassembled WGS sequence"/>
</dbReference>
<comment type="similarity">
    <text evidence="10 11">Belongs to the TonB-dependent receptor family.</text>
</comment>
<evidence type="ECO:0000256" key="12">
    <source>
        <dbReference type="SAM" id="SignalP"/>
    </source>
</evidence>
<dbReference type="InterPro" id="IPR012910">
    <property type="entry name" value="Plug_dom"/>
</dbReference>
<dbReference type="SUPFAM" id="SSF56935">
    <property type="entry name" value="Porins"/>
    <property type="match status" value="1"/>
</dbReference>
<keyword evidence="7 11" id="KW-0798">TonB box</keyword>
<gene>
    <name evidence="14" type="ORF">SAMN06295937_101669</name>
</gene>
<keyword evidence="6" id="KW-0408">Iron</keyword>
<dbReference type="PROSITE" id="PS51257">
    <property type="entry name" value="PROKAR_LIPOPROTEIN"/>
    <property type="match status" value="1"/>
</dbReference>
<evidence type="ECO:0000256" key="10">
    <source>
        <dbReference type="PROSITE-ProRule" id="PRU01360"/>
    </source>
</evidence>
<name>A0A1T5DUK6_9SPHN</name>
<dbReference type="GO" id="GO:0009279">
    <property type="term" value="C:cell outer membrane"/>
    <property type="evidence" value="ECO:0007669"/>
    <property type="project" value="UniProtKB-SubCell"/>
</dbReference>
<feature type="chain" id="PRO_5012549717" evidence="12">
    <location>
        <begin position="26"/>
        <end position="976"/>
    </location>
</feature>
<comment type="subcellular location">
    <subcellularLocation>
        <location evidence="1 10">Cell outer membrane</location>
        <topology evidence="1 10">Multi-pass membrane protein</topology>
    </subcellularLocation>
</comment>
<feature type="signal peptide" evidence="12">
    <location>
        <begin position="1"/>
        <end position="25"/>
    </location>
</feature>
<dbReference type="SMART" id="SM00965">
    <property type="entry name" value="STN"/>
    <property type="match status" value="1"/>
</dbReference>
<dbReference type="EMBL" id="FUYP01000016">
    <property type="protein sequence ID" value="SKB75331.1"/>
    <property type="molecule type" value="Genomic_DNA"/>
</dbReference>
<proteinExistence type="inferred from homology"/>
<dbReference type="RefSeq" id="WP_176141609.1">
    <property type="nucleotide sequence ID" value="NZ_FUYP01000016.1"/>
</dbReference>
<reference evidence="15" key="1">
    <citation type="submission" date="2017-02" db="EMBL/GenBank/DDBJ databases">
        <authorList>
            <person name="Varghese N."/>
            <person name="Submissions S."/>
        </authorList>
    </citation>
    <scope>NUCLEOTIDE SEQUENCE [LARGE SCALE GENOMIC DNA]</scope>
    <source>
        <strain evidence="15">R11H</strain>
    </source>
</reference>
<keyword evidence="9 10" id="KW-0998">Cell outer membrane</keyword>
<evidence type="ECO:0000313" key="14">
    <source>
        <dbReference type="EMBL" id="SKB75331.1"/>
    </source>
</evidence>
<evidence type="ECO:0000256" key="9">
    <source>
        <dbReference type="ARBA" id="ARBA00023237"/>
    </source>
</evidence>
<evidence type="ECO:0000256" key="4">
    <source>
        <dbReference type="ARBA" id="ARBA00022496"/>
    </source>
</evidence>
<keyword evidence="5 10" id="KW-0812">Transmembrane</keyword>
<evidence type="ECO:0000256" key="11">
    <source>
        <dbReference type="RuleBase" id="RU003357"/>
    </source>
</evidence>
<dbReference type="Gene3D" id="2.170.130.10">
    <property type="entry name" value="TonB-dependent receptor, plug domain"/>
    <property type="match status" value="1"/>
</dbReference>
<dbReference type="Pfam" id="PF00593">
    <property type="entry name" value="TonB_dep_Rec_b-barrel"/>
    <property type="match status" value="1"/>
</dbReference>
<dbReference type="InterPro" id="IPR037066">
    <property type="entry name" value="Plug_dom_sf"/>
</dbReference>
<dbReference type="InterPro" id="IPR011662">
    <property type="entry name" value="Secretin/TonB_short_N"/>
</dbReference>
<evidence type="ECO:0000256" key="7">
    <source>
        <dbReference type="ARBA" id="ARBA00023077"/>
    </source>
</evidence>
<protein>
    <submittedName>
        <fullName evidence="14">TonB-dependent Receptor Plug Domain</fullName>
    </submittedName>
</protein>
<evidence type="ECO:0000256" key="1">
    <source>
        <dbReference type="ARBA" id="ARBA00004571"/>
    </source>
</evidence>
<sequence length="976" mass="104285">MKLIFMAALLATGSCLALSAPTAKAQTAETEFNIPAQRLADALRAYSEATGRDVIAASQLLEGRRSSAVRGRLSPDAALTRLLAGTGLVTDNVAGSWVLQPKSGAAQLDEPANAAGEAIVVTGSRIRGAGPVGSPIVTLDRAAIEKSGYATVQQLLQSLPQAFMGGSNETTTGVTTRNGTGNDATLGSSINLRGLGTNSTLVLIDGARPALGGTGGVLADISLLPMSAVERIEILTDGASAIYGADAVAGVVNVRLRNRFEGAETMLRIGTADGDMTDVQFSQIIGKAWDRGRFVLAYQFSNRGALAAAERAFAREDLRPLGGPDYRSIYASPGTIRAADGRIFGIPAGQDGRGLTADALLPGVQNLRDNRADSDLLPRQRVHSVYSAAEFELTDGLTLRANLLAAQRKFRRTGNVTSFRTARVPVTNPYYVDPIGTGEPVQVLYSFVNDVGPQIDDGRVRAISTSAGLEKQLGAWRIQLGGSYGVQKGKASSRNIVNSARLALALADPDPATAFNVFGDGNANNPATIDFIRGSITTIDDFRTWSAALRGDGPLFRLPAGDVRLAVGAEYRREAYDYYRILDSNTLTPTSGPYPGFPGPRHVRSIYAEMLVPVFGADNARPGLHRLDLTVAGRIEDYNQFGRTENPKFSVRWEPIEGFTLRGSYGTSFRAPQFDELVGPAVSVYSTLTVPDPASPTGETNVLALFGYAPNIEPEKATSWTAGFDIAPPSLPGFKASLTYFDVDYRDRIGTLSEDYFRFLTDREVFGGVVIDNPPLDLVQYYYDQPTFSNPIGIAPTQVAAILDGQTRNLAREHQKGIDFDIGYAPEALGGTLDLGVSGTHIFSIVKQLSPGSATSDFVGLYASPVQWRLRGRLGWAKGGFSANAFINYTDGYTNQIVVPIERVASWTTIDLTLTQRIGGGAANGRGVQLGLAIQNLFDRDPPYVNNRSQTSGLGYDPEKASPVGRMMSVQALIRW</sequence>
<keyword evidence="12" id="KW-0732">Signal</keyword>
<keyword evidence="2 10" id="KW-0813">Transport</keyword>
<accession>A0A1T5DUK6</accession>
<evidence type="ECO:0000256" key="5">
    <source>
        <dbReference type="ARBA" id="ARBA00022692"/>
    </source>
</evidence>
<evidence type="ECO:0000256" key="3">
    <source>
        <dbReference type="ARBA" id="ARBA00022452"/>
    </source>
</evidence>
<dbReference type="AlphaFoldDB" id="A0A1T5DUK6"/>
<feature type="domain" description="Secretin/TonB short N-terminal" evidence="13">
    <location>
        <begin position="52"/>
        <end position="102"/>
    </location>
</feature>
<dbReference type="PROSITE" id="PS52016">
    <property type="entry name" value="TONB_DEPENDENT_REC_3"/>
    <property type="match status" value="1"/>
</dbReference>
<keyword evidence="4" id="KW-0410">Iron transport</keyword>
<dbReference type="InterPro" id="IPR036942">
    <property type="entry name" value="Beta-barrel_TonB_sf"/>
</dbReference>
<dbReference type="Gene3D" id="2.40.170.20">
    <property type="entry name" value="TonB-dependent receptor, beta-barrel domain"/>
    <property type="match status" value="1"/>
</dbReference>
<keyword evidence="4" id="KW-0406">Ion transport</keyword>
<organism evidence="14 15">
    <name type="scientific">Sphingopyxis flava</name>
    <dbReference type="NCBI Taxonomy" id="1507287"/>
    <lineage>
        <taxon>Bacteria</taxon>
        <taxon>Pseudomonadati</taxon>
        <taxon>Pseudomonadota</taxon>
        <taxon>Alphaproteobacteria</taxon>
        <taxon>Sphingomonadales</taxon>
        <taxon>Sphingomonadaceae</taxon>
        <taxon>Sphingopyxis</taxon>
    </lineage>
</organism>
<dbReference type="PANTHER" id="PTHR47234:SF2">
    <property type="entry name" value="TONB-DEPENDENT RECEPTOR"/>
    <property type="match status" value="1"/>
</dbReference>
<dbReference type="Pfam" id="PF07660">
    <property type="entry name" value="STN"/>
    <property type="match status" value="1"/>
</dbReference>
<dbReference type="PANTHER" id="PTHR47234">
    <property type="match status" value="1"/>
</dbReference>
<dbReference type="Gene3D" id="3.55.50.30">
    <property type="match status" value="1"/>
</dbReference>
<keyword evidence="8 10" id="KW-0472">Membrane</keyword>